<dbReference type="HOGENOM" id="CLU_216873_0_0_5"/>
<accession>B8ICF2</accession>
<dbReference type="EMBL" id="CP001349">
    <property type="protein sequence ID" value="ACL55540.1"/>
    <property type="molecule type" value="Genomic_DNA"/>
</dbReference>
<reference evidence="2 3" key="1">
    <citation type="submission" date="2009-01" db="EMBL/GenBank/DDBJ databases">
        <title>Complete sequence of chromosome of Methylobacterium nodulans ORS 2060.</title>
        <authorList>
            <consortium name="US DOE Joint Genome Institute"/>
            <person name="Lucas S."/>
            <person name="Copeland A."/>
            <person name="Lapidus A."/>
            <person name="Glavina del Rio T."/>
            <person name="Dalin E."/>
            <person name="Tice H."/>
            <person name="Bruce D."/>
            <person name="Goodwin L."/>
            <person name="Pitluck S."/>
            <person name="Sims D."/>
            <person name="Brettin T."/>
            <person name="Detter J.C."/>
            <person name="Han C."/>
            <person name="Larimer F."/>
            <person name="Land M."/>
            <person name="Hauser L."/>
            <person name="Kyrpides N."/>
            <person name="Ivanova N."/>
            <person name="Marx C.J."/>
            <person name="Richardson P."/>
        </authorList>
    </citation>
    <scope>NUCLEOTIDE SEQUENCE [LARGE SCALE GENOMIC DNA]</scope>
    <source>
        <strain evidence="3">LMG 21967 / CNCM I-2342 / ORS 2060</strain>
    </source>
</reference>
<keyword evidence="1" id="KW-0472">Membrane</keyword>
<dbReference type="AlphaFoldDB" id="B8ICF2"/>
<sequence length="47" mass="4752">MTPIARESPLPGAANAPALWESVPLDCLASALFVILAGALSLAGFMP</sequence>
<keyword evidence="3" id="KW-1185">Reference proteome</keyword>
<dbReference type="KEGG" id="mno:Mnod_0498"/>
<keyword evidence="1" id="KW-0812">Transmembrane</keyword>
<dbReference type="eggNOG" id="ENOG503003X">
    <property type="taxonomic scope" value="Bacteria"/>
</dbReference>
<dbReference type="Proteomes" id="UP000008207">
    <property type="component" value="Chromosome"/>
</dbReference>
<name>B8ICF2_METNO</name>
<evidence type="ECO:0000313" key="3">
    <source>
        <dbReference type="Proteomes" id="UP000008207"/>
    </source>
</evidence>
<feature type="transmembrane region" description="Helical" evidence="1">
    <location>
        <begin position="28"/>
        <end position="46"/>
    </location>
</feature>
<gene>
    <name evidence="2" type="ordered locus">Mnod_0498</name>
</gene>
<protein>
    <submittedName>
        <fullName evidence="2">Uncharacterized protein</fullName>
    </submittedName>
</protein>
<proteinExistence type="predicted"/>
<evidence type="ECO:0000256" key="1">
    <source>
        <dbReference type="SAM" id="Phobius"/>
    </source>
</evidence>
<dbReference type="RefSeq" id="WP_015927250.1">
    <property type="nucleotide sequence ID" value="NC_011894.1"/>
</dbReference>
<keyword evidence="1" id="KW-1133">Transmembrane helix</keyword>
<evidence type="ECO:0000313" key="2">
    <source>
        <dbReference type="EMBL" id="ACL55540.1"/>
    </source>
</evidence>
<organism evidence="2 3">
    <name type="scientific">Methylobacterium nodulans (strain LMG 21967 / CNCM I-2342 / ORS 2060)</name>
    <dbReference type="NCBI Taxonomy" id="460265"/>
    <lineage>
        <taxon>Bacteria</taxon>
        <taxon>Pseudomonadati</taxon>
        <taxon>Pseudomonadota</taxon>
        <taxon>Alphaproteobacteria</taxon>
        <taxon>Hyphomicrobiales</taxon>
        <taxon>Methylobacteriaceae</taxon>
        <taxon>Methylobacterium</taxon>
    </lineage>
</organism>
<dbReference type="STRING" id="460265.Mnod_0498"/>